<dbReference type="EMBL" id="UOFF01000059">
    <property type="protein sequence ID" value="VAW54451.1"/>
    <property type="molecule type" value="Genomic_DNA"/>
</dbReference>
<gene>
    <name evidence="2" type="ORF">MNBD_GAMMA07-159</name>
</gene>
<reference evidence="2" key="1">
    <citation type="submission" date="2018-06" db="EMBL/GenBank/DDBJ databases">
        <authorList>
            <person name="Zhirakovskaya E."/>
        </authorList>
    </citation>
    <scope>NUCLEOTIDE SEQUENCE</scope>
</reference>
<keyword evidence="1" id="KW-0472">Membrane</keyword>
<proteinExistence type="predicted"/>
<keyword evidence="1" id="KW-0812">Transmembrane</keyword>
<keyword evidence="1" id="KW-1133">Transmembrane helix</keyword>
<feature type="transmembrane region" description="Helical" evidence="1">
    <location>
        <begin position="91"/>
        <end position="113"/>
    </location>
</feature>
<name>A0A3B0WGM0_9ZZZZ</name>
<sequence>MQSNKEKANISNTIRHATENDESALNELIDDDSTLDELIDKVARGQAIVLFPPGIFIFVFTMMLLPIFSTVPLIAESLKWLGPELTNPETAFGVFGSGIICLLLTIIPFFLIAHGKKKYVEVTRYYYRFLFWTSSIFLALYGATHTELNIPFLLANIISALGLWLMKTLSYQQFVEYMHLLKKRKLEIYEEEQKSKLGDQAH</sequence>
<evidence type="ECO:0000256" key="1">
    <source>
        <dbReference type="SAM" id="Phobius"/>
    </source>
</evidence>
<evidence type="ECO:0000313" key="2">
    <source>
        <dbReference type="EMBL" id="VAW54451.1"/>
    </source>
</evidence>
<feature type="transmembrane region" description="Helical" evidence="1">
    <location>
        <begin position="48"/>
        <end position="71"/>
    </location>
</feature>
<accession>A0A3B0WGM0</accession>
<organism evidence="2">
    <name type="scientific">hydrothermal vent metagenome</name>
    <dbReference type="NCBI Taxonomy" id="652676"/>
    <lineage>
        <taxon>unclassified sequences</taxon>
        <taxon>metagenomes</taxon>
        <taxon>ecological metagenomes</taxon>
    </lineage>
</organism>
<protein>
    <submittedName>
        <fullName evidence="2">Uncharacterized protein</fullName>
    </submittedName>
</protein>
<dbReference type="AlphaFoldDB" id="A0A3B0WGM0"/>
<feature type="transmembrane region" description="Helical" evidence="1">
    <location>
        <begin position="125"/>
        <end position="144"/>
    </location>
</feature>
<feature type="transmembrane region" description="Helical" evidence="1">
    <location>
        <begin position="150"/>
        <end position="169"/>
    </location>
</feature>